<dbReference type="GO" id="GO:0018845">
    <property type="term" value="F:2-hydroxychromene-2-carboxylate isomerase activity"/>
    <property type="evidence" value="ECO:0007669"/>
    <property type="project" value="UniProtKB-UniRule"/>
</dbReference>
<proteinExistence type="inferred from homology"/>
<name>A0A316C614_PSESE</name>
<dbReference type="EC" id="5.99.1.4" evidence="1"/>
<dbReference type="GO" id="GO:0004602">
    <property type="term" value="F:glutathione peroxidase activity"/>
    <property type="evidence" value="ECO:0007669"/>
    <property type="project" value="TreeGrafter"/>
</dbReference>
<dbReference type="InterPro" id="IPR051924">
    <property type="entry name" value="GST_Kappa/NadH"/>
</dbReference>
<dbReference type="PIRSF" id="PIRSF006386">
    <property type="entry name" value="HCCAis_GSTk"/>
    <property type="match status" value="1"/>
</dbReference>
<organism evidence="4 5">
    <name type="scientific">Pseudaminobacter salicylatoxidans</name>
    <dbReference type="NCBI Taxonomy" id="93369"/>
    <lineage>
        <taxon>Bacteria</taxon>
        <taxon>Pseudomonadati</taxon>
        <taxon>Pseudomonadota</taxon>
        <taxon>Alphaproteobacteria</taxon>
        <taxon>Hyphomicrobiales</taxon>
        <taxon>Phyllobacteriaceae</taxon>
        <taxon>Pseudaminobacter</taxon>
    </lineage>
</organism>
<dbReference type="Gene3D" id="3.40.30.10">
    <property type="entry name" value="Glutaredoxin"/>
    <property type="match status" value="1"/>
</dbReference>
<dbReference type="GO" id="GO:0006749">
    <property type="term" value="P:glutathione metabolic process"/>
    <property type="evidence" value="ECO:0007669"/>
    <property type="project" value="TreeGrafter"/>
</dbReference>
<dbReference type="GO" id="GO:0004364">
    <property type="term" value="F:glutathione transferase activity"/>
    <property type="evidence" value="ECO:0007669"/>
    <property type="project" value="TreeGrafter"/>
</dbReference>
<feature type="active site" description="Nucleophile" evidence="2">
    <location>
        <position position="15"/>
    </location>
</feature>
<dbReference type="AlphaFoldDB" id="A0A316C614"/>
<dbReference type="CDD" id="cd03022">
    <property type="entry name" value="DsbA_HCCA_Iso"/>
    <property type="match status" value="1"/>
</dbReference>
<evidence type="ECO:0000256" key="1">
    <source>
        <dbReference type="PIRNR" id="PIRNR006386"/>
    </source>
</evidence>
<comment type="similarity">
    <text evidence="1">Belongs to the GST superfamily. NadH family.</text>
</comment>
<dbReference type="PANTHER" id="PTHR42943:SF13">
    <property type="entry name" value="GLUTATHIONE S-TRANSFERASE KAPPA-RELATED"/>
    <property type="match status" value="1"/>
</dbReference>
<evidence type="ECO:0000313" key="5">
    <source>
        <dbReference type="Proteomes" id="UP000245396"/>
    </source>
</evidence>
<accession>A0A316C614</accession>
<dbReference type="Proteomes" id="UP000245396">
    <property type="component" value="Unassembled WGS sequence"/>
</dbReference>
<keyword evidence="5" id="KW-1185">Reference proteome</keyword>
<dbReference type="EMBL" id="QGGG01000009">
    <property type="protein sequence ID" value="PWJ82332.1"/>
    <property type="molecule type" value="Genomic_DNA"/>
</dbReference>
<dbReference type="InterPro" id="IPR044087">
    <property type="entry name" value="NahD-like"/>
</dbReference>
<feature type="domain" description="DSBA-like thioredoxin" evidence="3">
    <location>
        <begin position="7"/>
        <end position="199"/>
    </location>
</feature>
<dbReference type="SUPFAM" id="SSF52833">
    <property type="entry name" value="Thioredoxin-like"/>
    <property type="match status" value="1"/>
</dbReference>
<dbReference type="InterPro" id="IPR036249">
    <property type="entry name" value="Thioredoxin-like_sf"/>
</dbReference>
<evidence type="ECO:0000313" key="4">
    <source>
        <dbReference type="EMBL" id="PWJ82332.1"/>
    </source>
</evidence>
<dbReference type="InterPro" id="IPR001853">
    <property type="entry name" value="DSBA-like_thioredoxin_dom"/>
</dbReference>
<evidence type="ECO:0000256" key="2">
    <source>
        <dbReference type="PIRSR" id="PIRSR006386-1"/>
    </source>
</evidence>
<dbReference type="InterPro" id="IPR014440">
    <property type="entry name" value="HCCAis_GSTk"/>
</dbReference>
<dbReference type="Pfam" id="PF01323">
    <property type="entry name" value="DSBA"/>
    <property type="match status" value="1"/>
</dbReference>
<gene>
    <name evidence="4" type="ORF">C7441_109100</name>
</gene>
<sequence>MKSNQRVTYYFSVISDWAYMGGAQFAQLVNRHNLDVAYRPFILERLYSSTGGILLSKRSPQRQAYRVAELRRWSKRLGIPVNHFPKYSTTDDKPASRLIALFQERGLDTGTLVRRIHRAVWLEERDIAQDSTLLQIMEGMGTPDGRVLLEDSKSEYHSNILDGFTKEAADNGVFGSPFYIYDGEIYWGQDRLDMLEEQIVNSYEKAAG</sequence>
<comment type="caution">
    <text evidence="4">The sequence shown here is derived from an EMBL/GenBank/DDBJ whole genome shotgun (WGS) entry which is preliminary data.</text>
</comment>
<protein>
    <recommendedName>
        <fullName evidence="1">2-hydroxychromene-2-carboxylate isomerase</fullName>
        <ecNumber evidence="1">5.99.1.4</ecNumber>
    </recommendedName>
</protein>
<keyword evidence="1 4" id="KW-0413">Isomerase</keyword>
<evidence type="ECO:0000259" key="3">
    <source>
        <dbReference type="Pfam" id="PF01323"/>
    </source>
</evidence>
<dbReference type="GO" id="GO:1901170">
    <property type="term" value="P:naphthalene catabolic process"/>
    <property type="evidence" value="ECO:0007669"/>
    <property type="project" value="InterPro"/>
</dbReference>
<dbReference type="PANTHER" id="PTHR42943">
    <property type="entry name" value="GLUTATHIONE S-TRANSFERASE KAPPA"/>
    <property type="match status" value="1"/>
</dbReference>
<dbReference type="RefSeq" id="WP_170125128.1">
    <property type="nucleotide sequence ID" value="NZ_QGGG01000009.1"/>
</dbReference>
<reference evidence="4 5" key="1">
    <citation type="submission" date="2018-05" db="EMBL/GenBank/DDBJ databases">
        <title>Genomic Encyclopedia of Type Strains, Phase IV (KMG-IV): sequencing the most valuable type-strain genomes for metagenomic binning, comparative biology and taxonomic classification.</title>
        <authorList>
            <person name="Goeker M."/>
        </authorList>
    </citation>
    <scope>NUCLEOTIDE SEQUENCE [LARGE SCALE GENOMIC DNA]</scope>
    <source>
        <strain evidence="4 5">DSM 6986</strain>
    </source>
</reference>
<comment type="catalytic activity">
    <reaction evidence="1">
        <text>2-hydroxychromene-2-carboxylate = (3E)-4-(2-hydroxyphenyl)-2-oxobut-3-enoate</text>
        <dbReference type="Rhea" id="RHEA:27401"/>
        <dbReference type="ChEBI" id="CHEBI:59350"/>
        <dbReference type="ChEBI" id="CHEBI:59353"/>
        <dbReference type="EC" id="5.99.1.4"/>
    </reaction>
</comment>